<feature type="transmembrane region" description="Helical" evidence="9">
    <location>
        <begin position="498"/>
        <end position="516"/>
    </location>
</feature>
<comment type="function">
    <text evidence="9">Catalyzes the phospholipid dependent N-acylation of the N-terminal cysteine of apolipoprotein, the last step in lipoprotein maturation.</text>
</comment>
<reference evidence="11 12" key="1">
    <citation type="submission" date="2015-12" db="EMBL/GenBank/DDBJ databases">
        <title>Complete genome sequence of a multi-drug resistant strain Acidovorax sp. 12322-1.</title>
        <authorList>
            <person name="Ming D."/>
            <person name="Wang M."/>
            <person name="Hu S."/>
            <person name="Zhou Y."/>
            <person name="Jiang T."/>
        </authorList>
    </citation>
    <scope>NUCLEOTIDE SEQUENCE [LARGE SCALE GENOMIC DNA]</scope>
    <source>
        <strain evidence="11 12">12322-1</strain>
    </source>
</reference>
<gene>
    <name evidence="9" type="primary">lnt</name>
    <name evidence="11" type="ORF">AS359_04935</name>
</gene>
<protein>
    <recommendedName>
        <fullName evidence="9">Apolipoprotein N-acyltransferase</fullName>
        <shortName evidence="9">ALP N-acyltransferase</shortName>
        <ecNumber evidence="9">2.3.1.269</ecNumber>
    </recommendedName>
</protein>
<evidence type="ECO:0000256" key="1">
    <source>
        <dbReference type="ARBA" id="ARBA00004651"/>
    </source>
</evidence>
<dbReference type="InterPro" id="IPR004563">
    <property type="entry name" value="Apolipo_AcylTrfase"/>
</dbReference>
<evidence type="ECO:0000256" key="2">
    <source>
        <dbReference type="ARBA" id="ARBA00010065"/>
    </source>
</evidence>
<dbReference type="Gene3D" id="3.60.110.10">
    <property type="entry name" value="Carbon-nitrogen hydrolase"/>
    <property type="match status" value="1"/>
</dbReference>
<dbReference type="PROSITE" id="PS50263">
    <property type="entry name" value="CN_HYDROLASE"/>
    <property type="match status" value="1"/>
</dbReference>
<feature type="domain" description="CN hydrolase" evidence="10">
    <location>
        <begin position="240"/>
        <end position="484"/>
    </location>
</feature>
<evidence type="ECO:0000256" key="7">
    <source>
        <dbReference type="ARBA" id="ARBA00023136"/>
    </source>
</evidence>
<dbReference type="UniPathway" id="UPA00666"/>
<dbReference type="InterPro" id="IPR036526">
    <property type="entry name" value="C-N_Hydrolase_sf"/>
</dbReference>
<evidence type="ECO:0000313" key="11">
    <source>
        <dbReference type="EMBL" id="KUF43702.1"/>
    </source>
</evidence>
<keyword evidence="12" id="KW-1185">Reference proteome</keyword>
<feature type="transmembrane region" description="Helical" evidence="9">
    <location>
        <begin position="204"/>
        <end position="222"/>
    </location>
</feature>
<proteinExistence type="inferred from homology"/>
<organism evidence="11 12">
    <name type="scientific">Comamonas kerstersii</name>
    <dbReference type="NCBI Taxonomy" id="225992"/>
    <lineage>
        <taxon>Bacteria</taxon>
        <taxon>Pseudomonadati</taxon>
        <taxon>Pseudomonadota</taxon>
        <taxon>Betaproteobacteria</taxon>
        <taxon>Burkholderiales</taxon>
        <taxon>Comamonadaceae</taxon>
        <taxon>Comamonas</taxon>
    </lineage>
</organism>
<keyword evidence="4 9" id="KW-0808">Transferase</keyword>
<dbReference type="GO" id="GO:0042158">
    <property type="term" value="P:lipoprotein biosynthetic process"/>
    <property type="evidence" value="ECO:0007669"/>
    <property type="project" value="UniProtKB-UniRule"/>
</dbReference>
<dbReference type="HAMAP" id="MF_01148">
    <property type="entry name" value="Lnt"/>
    <property type="match status" value="1"/>
</dbReference>
<keyword evidence="7 9" id="KW-0472">Membrane</keyword>
<sequence>MTAALDRKGMTPHKARWLWPLALVLAGTLQAVALAVPQTGQPQWWLQVLALSVLCAALQQSRSSRQAAWWGGLFATAWLSATFWWLFISMHTYGGLPAVLAVLAVLALAAFLGSYYALLMALWRRWARPGWQAVGLFAACWTLGELARGTLWTGFPWGAIGYAHVDGPLSALPRWVGVYGTGAVAAVLAMALVQLRVLVQRPRLALVAAGVFGLLLGGAWFSQQQAQQQPGRAAVDVALLQGNIPQDEKFMPGSGVVQALQWYGEQLLQAPASLVVAPETALPMLPQQLPYGYLEALEQTYRAPESRSAALIGIPLGDSVQGYSNSVIGWVPGEMTEYRYDKQHLVPFGEFIPPLFHWFVRMMEIPLGDFRRGSLGQASMDWHGERWAPNICYEDLFGEELGVRFGDEAHAPTVFVNVSNIAWFGDSVAIDQHLQISRMRALEFERPMLRATNTGATAVIDHRGVVTAALPAVTQGVLLAQVQGRDGVTPFARWVSRWGLWPLWLCCVAVIALCVWQHKKN</sequence>
<feature type="transmembrane region" description="Helical" evidence="9">
    <location>
        <begin position="134"/>
        <end position="155"/>
    </location>
</feature>
<feature type="transmembrane region" description="Helical" evidence="9">
    <location>
        <begin position="99"/>
        <end position="122"/>
    </location>
</feature>
<dbReference type="PANTHER" id="PTHR38686">
    <property type="entry name" value="APOLIPOPROTEIN N-ACYLTRANSFERASE"/>
    <property type="match status" value="1"/>
</dbReference>
<dbReference type="InterPro" id="IPR003010">
    <property type="entry name" value="C-N_Hydrolase"/>
</dbReference>
<evidence type="ECO:0000259" key="10">
    <source>
        <dbReference type="PROSITE" id="PS50263"/>
    </source>
</evidence>
<evidence type="ECO:0000256" key="3">
    <source>
        <dbReference type="ARBA" id="ARBA00022475"/>
    </source>
</evidence>
<comment type="caution">
    <text evidence="11">The sequence shown here is derived from an EMBL/GenBank/DDBJ whole genome shotgun (WGS) entry which is preliminary data.</text>
</comment>
<comment type="similarity">
    <text evidence="2 9">Belongs to the CN hydrolase family. Apolipoprotein N-acyltransferase subfamily.</text>
</comment>
<dbReference type="STRING" id="225992.B5M06_03385"/>
<comment type="subcellular location">
    <subcellularLocation>
        <location evidence="1 9">Cell membrane</location>
        <topology evidence="1 9">Multi-pass membrane protein</topology>
    </subcellularLocation>
</comment>
<dbReference type="GO" id="GO:0016410">
    <property type="term" value="F:N-acyltransferase activity"/>
    <property type="evidence" value="ECO:0007669"/>
    <property type="project" value="UniProtKB-UniRule"/>
</dbReference>
<dbReference type="InterPro" id="IPR045378">
    <property type="entry name" value="LNT_N"/>
</dbReference>
<dbReference type="EMBL" id="LPXH01000001">
    <property type="protein sequence ID" value="KUF43702.1"/>
    <property type="molecule type" value="Genomic_DNA"/>
</dbReference>
<keyword evidence="5 9" id="KW-0812">Transmembrane</keyword>
<comment type="catalytic activity">
    <reaction evidence="9">
        <text>N-terminal S-1,2-diacyl-sn-glyceryl-L-cysteinyl-[lipoprotein] + a glycerophospholipid = N-acyl-S-1,2-diacyl-sn-glyceryl-L-cysteinyl-[lipoprotein] + a 2-acyl-sn-glycero-3-phospholipid + H(+)</text>
        <dbReference type="Rhea" id="RHEA:48228"/>
        <dbReference type="Rhea" id="RHEA-COMP:14681"/>
        <dbReference type="Rhea" id="RHEA-COMP:14684"/>
        <dbReference type="ChEBI" id="CHEBI:15378"/>
        <dbReference type="ChEBI" id="CHEBI:136912"/>
        <dbReference type="ChEBI" id="CHEBI:140656"/>
        <dbReference type="ChEBI" id="CHEBI:140657"/>
        <dbReference type="ChEBI" id="CHEBI:140660"/>
        <dbReference type="EC" id="2.3.1.269"/>
    </reaction>
</comment>
<dbReference type="EC" id="2.3.1.269" evidence="9"/>
<evidence type="ECO:0000256" key="6">
    <source>
        <dbReference type="ARBA" id="ARBA00022989"/>
    </source>
</evidence>
<dbReference type="NCBIfam" id="TIGR00546">
    <property type="entry name" value="lnt"/>
    <property type="match status" value="1"/>
</dbReference>
<dbReference type="AlphaFoldDB" id="A0A0W7Z8C3"/>
<feature type="transmembrane region" description="Helical" evidence="9">
    <location>
        <begin position="175"/>
        <end position="192"/>
    </location>
</feature>
<dbReference type="PANTHER" id="PTHR38686:SF1">
    <property type="entry name" value="APOLIPOPROTEIN N-ACYLTRANSFERASE"/>
    <property type="match status" value="1"/>
</dbReference>
<evidence type="ECO:0000256" key="8">
    <source>
        <dbReference type="ARBA" id="ARBA00023315"/>
    </source>
</evidence>
<dbReference type="GO" id="GO:0005886">
    <property type="term" value="C:plasma membrane"/>
    <property type="evidence" value="ECO:0007669"/>
    <property type="project" value="UniProtKB-SubCell"/>
</dbReference>
<keyword evidence="3 9" id="KW-1003">Cell membrane</keyword>
<dbReference type="SUPFAM" id="SSF56317">
    <property type="entry name" value="Carbon-nitrogen hydrolase"/>
    <property type="match status" value="1"/>
</dbReference>
<keyword evidence="11" id="KW-0449">Lipoprotein</keyword>
<dbReference type="Pfam" id="PF20154">
    <property type="entry name" value="LNT_N"/>
    <property type="match status" value="1"/>
</dbReference>
<feature type="transmembrane region" description="Helical" evidence="9">
    <location>
        <begin position="67"/>
        <end position="87"/>
    </location>
</feature>
<comment type="pathway">
    <text evidence="9">Protein modification; lipoprotein biosynthesis (N-acyl transfer).</text>
</comment>
<evidence type="ECO:0000256" key="9">
    <source>
        <dbReference type="HAMAP-Rule" id="MF_01148"/>
    </source>
</evidence>
<keyword evidence="6 9" id="KW-1133">Transmembrane helix</keyword>
<evidence type="ECO:0000313" key="12">
    <source>
        <dbReference type="Proteomes" id="UP000053300"/>
    </source>
</evidence>
<keyword evidence="8 9" id="KW-0012">Acyltransferase</keyword>
<dbReference type="Proteomes" id="UP000053300">
    <property type="component" value="Unassembled WGS sequence"/>
</dbReference>
<name>A0A0W7Z8C3_9BURK</name>
<evidence type="ECO:0000256" key="4">
    <source>
        <dbReference type="ARBA" id="ARBA00022679"/>
    </source>
</evidence>
<accession>A0A0W7Z8C3</accession>
<evidence type="ECO:0000256" key="5">
    <source>
        <dbReference type="ARBA" id="ARBA00022692"/>
    </source>
</evidence>
<dbReference type="Pfam" id="PF00795">
    <property type="entry name" value="CN_hydrolase"/>
    <property type="match status" value="1"/>
</dbReference>
<dbReference type="CDD" id="cd07571">
    <property type="entry name" value="ALP_N-acyl_transferase"/>
    <property type="match status" value="1"/>
</dbReference>